<protein>
    <submittedName>
        <fullName evidence="1">Uncharacterized protein</fullName>
    </submittedName>
</protein>
<organism evidence="1 2">
    <name type="scientific">Neisseria sicca VK64</name>
    <dbReference type="NCBI Taxonomy" id="1095748"/>
    <lineage>
        <taxon>Bacteria</taxon>
        <taxon>Pseudomonadati</taxon>
        <taxon>Pseudomonadota</taxon>
        <taxon>Betaproteobacteria</taxon>
        <taxon>Neisseriales</taxon>
        <taxon>Neisseriaceae</taxon>
        <taxon>Neisseria</taxon>
    </lineage>
</organism>
<evidence type="ECO:0000313" key="2">
    <source>
        <dbReference type="Proteomes" id="UP000004473"/>
    </source>
</evidence>
<dbReference type="EMBL" id="AJMT01000178">
    <property type="protein sequence ID" value="EIG25245.1"/>
    <property type="molecule type" value="Genomic_DNA"/>
</dbReference>
<accession>I2NHD4</accession>
<reference evidence="1 2" key="1">
    <citation type="submission" date="2012-04" db="EMBL/GenBank/DDBJ databases">
        <authorList>
            <person name="Harkins D.M."/>
            <person name="Madupu R."/>
            <person name="Durkin A.S."/>
            <person name="Torralba M."/>
            <person name="Methe B."/>
            <person name="Sutton G.G."/>
            <person name="Nelson K.E."/>
        </authorList>
    </citation>
    <scope>NUCLEOTIDE SEQUENCE [LARGE SCALE GENOMIC DNA]</scope>
    <source>
        <strain evidence="1 2">VK64</strain>
    </source>
</reference>
<dbReference type="AlphaFoldDB" id="I2NHD4"/>
<comment type="caution">
    <text evidence="1">The sequence shown here is derived from an EMBL/GenBank/DDBJ whole genome shotgun (WGS) entry which is preliminary data.</text>
</comment>
<evidence type="ECO:0000313" key="1">
    <source>
        <dbReference type="EMBL" id="EIG25245.1"/>
    </source>
</evidence>
<proteinExistence type="predicted"/>
<sequence length="45" mass="5577">MIPILCNMVTFLFNKNRILTYQYLYMARISFQTTYYHFANIKSFR</sequence>
<name>I2NHD4_NEISI</name>
<dbReference type="Proteomes" id="UP000004473">
    <property type="component" value="Unassembled WGS sequence"/>
</dbReference>
<gene>
    <name evidence="1" type="ORF">HMPREF1051_0575</name>
</gene>